<keyword evidence="2" id="KW-0812">Transmembrane</keyword>
<dbReference type="Proteomes" id="UP000611640">
    <property type="component" value="Chromosome"/>
</dbReference>
<feature type="transmembrane region" description="Helical" evidence="2">
    <location>
        <begin position="252"/>
        <end position="277"/>
    </location>
</feature>
<feature type="transmembrane region" description="Helical" evidence="2">
    <location>
        <begin position="145"/>
        <end position="168"/>
    </location>
</feature>
<evidence type="ECO:0000313" key="4">
    <source>
        <dbReference type="Proteomes" id="UP000611640"/>
    </source>
</evidence>
<protein>
    <recommendedName>
        <fullName evidence="5">Glycerophosphoryl diester phosphodiesterase membrane domain-containing protein</fullName>
    </recommendedName>
</protein>
<evidence type="ECO:0008006" key="5">
    <source>
        <dbReference type="Google" id="ProtNLM"/>
    </source>
</evidence>
<dbReference type="AlphaFoldDB" id="A0A7R7DJQ8"/>
<dbReference type="RefSeq" id="WP_203959787.1">
    <property type="nucleotide sequence ID" value="NZ_AP023355.1"/>
</dbReference>
<evidence type="ECO:0000256" key="1">
    <source>
        <dbReference type="SAM" id="MobiDB-lite"/>
    </source>
</evidence>
<name>A0A7R7DJQ8_9ACTN</name>
<reference evidence="3 4" key="1">
    <citation type="submission" date="2020-08" db="EMBL/GenBank/DDBJ databases">
        <title>Whole genome shotgun sequence of Actinocatenispora thailandica NBRC 105041.</title>
        <authorList>
            <person name="Komaki H."/>
            <person name="Tamura T."/>
        </authorList>
    </citation>
    <scope>NUCLEOTIDE SEQUENCE [LARGE SCALE GENOMIC DNA]</scope>
    <source>
        <strain evidence="3 4">NBRC 105041</strain>
    </source>
</reference>
<keyword evidence="2" id="KW-1133">Transmembrane helix</keyword>
<dbReference type="KEGG" id="atl:Athai_02980"/>
<gene>
    <name evidence="3" type="ORF">Athai_02980</name>
</gene>
<feature type="transmembrane region" description="Helical" evidence="2">
    <location>
        <begin position="41"/>
        <end position="68"/>
    </location>
</feature>
<sequence length="301" mass="32253">MPPQAGYRPPPRTPGDPLTGTPDESFAGWFTRSWGFFRRNWLPASLIAGGALLIPGVLMLVPGALLYARLFELSRLANEGEPVHPGGTLVVLYLVMLPLALLLLYAQSAAQVAIMRLIAREAVGRPRDIAADVRFGLRRGWVLGLWQLLEIPIVLVGFCACIIPGYYLQLAMSQTPALVAFEPGRHALRRSFRLMHSDFWPSVGRMLITAMIVGMFGGVIGMIAEIPMVATMATAAGPDGTVNATSVQLAPWLFGVFFVLVLVASAPGVVAQCAGALGTYTGLRAKEQDAPTGEELVAAME</sequence>
<feature type="transmembrane region" description="Helical" evidence="2">
    <location>
        <begin position="199"/>
        <end position="224"/>
    </location>
</feature>
<organism evidence="3 4">
    <name type="scientific">Actinocatenispora thailandica</name>
    <dbReference type="NCBI Taxonomy" id="227318"/>
    <lineage>
        <taxon>Bacteria</taxon>
        <taxon>Bacillati</taxon>
        <taxon>Actinomycetota</taxon>
        <taxon>Actinomycetes</taxon>
        <taxon>Micromonosporales</taxon>
        <taxon>Micromonosporaceae</taxon>
        <taxon>Actinocatenispora</taxon>
    </lineage>
</organism>
<feature type="compositionally biased region" description="Pro residues" evidence="1">
    <location>
        <begin position="1"/>
        <end position="14"/>
    </location>
</feature>
<keyword evidence="4" id="KW-1185">Reference proteome</keyword>
<proteinExistence type="predicted"/>
<feature type="transmembrane region" description="Helical" evidence="2">
    <location>
        <begin position="89"/>
        <end position="106"/>
    </location>
</feature>
<dbReference type="EMBL" id="AP023355">
    <property type="protein sequence ID" value="BCJ32795.1"/>
    <property type="molecule type" value="Genomic_DNA"/>
</dbReference>
<keyword evidence="2" id="KW-0472">Membrane</keyword>
<accession>A0A7R7DJQ8</accession>
<feature type="region of interest" description="Disordered" evidence="1">
    <location>
        <begin position="1"/>
        <end position="21"/>
    </location>
</feature>
<evidence type="ECO:0000256" key="2">
    <source>
        <dbReference type="SAM" id="Phobius"/>
    </source>
</evidence>
<evidence type="ECO:0000313" key="3">
    <source>
        <dbReference type="EMBL" id="BCJ32795.1"/>
    </source>
</evidence>